<dbReference type="VEuPathDB" id="FungiDB:YALI0_A20790g"/>
<dbReference type="InterPro" id="IPR000210">
    <property type="entry name" value="BTB/POZ_dom"/>
</dbReference>
<feature type="region of interest" description="Disordered" evidence="1">
    <location>
        <begin position="179"/>
        <end position="209"/>
    </location>
</feature>
<accession>A0A371C2E2</accession>
<feature type="domain" description="BTB" evidence="2">
    <location>
        <begin position="317"/>
        <end position="403"/>
    </location>
</feature>
<evidence type="ECO:0000259" key="2">
    <source>
        <dbReference type="PROSITE" id="PS50097"/>
    </source>
</evidence>
<feature type="region of interest" description="Disordered" evidence="1">
    <location>
        <begin position="1"/>
        <end position="29"/>
    </location>
</feature>
<dbReference type="PROSITE" id="PS50097">
    <property type="entry name" value="BTB"/>
    <property type="match status" value="1"/>
</dbReference>
<evidence type="ECO:0000313" key="4">
    <source>
        <dbReference type="Proteomes" id="UP000256601"/>
    </source>
</evidence>
<proteinExistence type="predicted"/>
<dbReference type="Pfam" id="PF00651">
    <property type="entry name" value="BTB"/>
    <property type="match status" value="1"/>
</dbReference>
<feature type="compositionally biased region" description="Polar residues" evidence="1">
    <location>
        <begin position="198"/>
        <end position="209"/>
    </location>
</feature>
<feature type="compositionally biased region" description="Acidic residues" evidence="1">
    <location>
        <begin position="17"/>
        <end position="29"/>
    </location>
</feature>
<dbReference type="AlphaFoldDB" id="A0A371C2E2"/>
<reference evidence="3 4" key="1">
    <citation type="submission" date="2018-07" db="EMBL/GenBank/DDBJ databases">
        <title>Draft Genome Assemblies for Five Robust Yarrowia lipolytica Strains Exhibiting High Lipid Production and Pentose Sugar Utilization and Sugar Alcohol Secretion from Undetoxified Lignocellulosic Biomass Hydrolysates.</title>
        <authorList>
            <consortium name="DOE Joint Genome Institute"/>
            <person name="Walker C."/>
            <person name="Ryu S."/>
            <person name="Na H."/>
            <person name="Zane M."/>
            <person name="LaButti K."/>
            <person name="Lipzen A."/>
            <person name="Haridas S."/>
            <person name="Barry K."/>
            <person name="Grigoriev I.V."/>
            <person name="Quarterman J."/>
            <person name="Slininger P."/>
            <person name="Dien B."/>
            <person name="Trinh C.T."/>
        </authorList>
    </citation>
    <scope>NUCLEOTIDE SEQUENCE [LARGE SCALE GENOMIC DNA]</scope>
    <source>
        <strain evidence="3 4">YB392</strain>
    </source>
</reference>
<evidence type="ECO:0000256" key="1">
    <source>
        <dbReference type="SAM" id="MobiDB-lite"/>
    </source>
</evidence>
<name>A0A371C2E2_YARLL</name>
<dbReference type="VEuPathDB" id="FungiDB:YALI1_A21841g"/>
<dbReference type="VEuPathDB" id="FungiDB:YALI1_A21835g"/>
<organism evidence="3 4">
    <name type="scientific">Yarrowia lipolytica</name>
    <name type="common">Candida lipolytica</name>
    <dbReference type="NCBI Taxonomy" id="4952"/>
    <lineage>
        <taxon>Eukaryota</taxon>
        <taxon>Fungi</taxon>
        <taxon>Dikarya</taxon>
        <taxon>Ascomycota</taxon>
        <taxon>Saccharomycotina</taxon>
        <taxon>Dipodascomycetes</taxon>
        <taxon>Dipodascales</taxon>
        <taxon>Dipodascales incertae sedis</taxon>
        <taxon>Yarrowia</taxon>
    </lineage>
</organism>
<dbReference type="SUPFAM" id="SSF54695">
    <property type="entry name" value="POZ domain"/>
    <property type="match status" value="1"/>
</dbReference>
<dbReference type="CDD" id="cd14733">
    <property type="entry name" value="BACK"/>
    <property type="match status" value="1"/>
</dbReference>
<protein>
    <recommendedName>
        <fullName evidence="2">BTB domain-containing protein</fullName>
    </recommendedName>
</protein>
<dbReference type="Gene3D" id="3.30.710.10">
    <property type="entry name" value="Potassium Channel Kv1.1, Chain A"/>
    <property type="match status" value="1"/>
</dbReference>
<evidence type="ECO:0000313" key="3">
    <source>
        <dbReference type="EMBL" id="RDW24471.1"/>
    </source>
</evidence>
<dbReference type="EMBL" id="KZ859033">
    <property type="protein sequence ID" value="RDW24471.1"/>
    <property type="molecule type" value="Genomic_DNA"/>
</dbReference>
<gene>
    <name evidence="3" type="ORF">B0I71DRAFT_121755</name>
</gene>
<sequence>MKFSLKKSTTQTPDSPPPEEEETLAEEPTTDPAIRTFSLGDVVLTDVVSCKDELKEVHMGYLNDQCYIVIDNFAPTLLSPKSQYVHIMAGRIKFTISEEMTRMADRAFLVLTETLEPPKKRGIHLNTLQLDEDLSIKPTWRQGRVDLWYEYAASPQAFFKTVKRINELRDIYDTPRTLNVIRDSPRTSTETQDEKENSSGSEPSTFSSDLSLISPATTQEEMFAPQPEMFAPPPDSPLPATPNSDSPIHTPQQIKEQLEQIPERPNSEGTFDFGIMDAEAINKEEEEEEEENDVFEYPALFEQCEIIQEALDDPSTCDFVIASESGEVPVHSLILKARWPHFKLICDRDSTIENQQNRSLSLSQHPHTWVKAMVDCIYGVDPHIDDFDTLLKLMMFAEVYQVQQLHEFVNYKISFIKLNPVLMCQLWKAAYTCDNSFLLDRCAAFYTRHVEEVSSCQDLEGLTKPEMAELLRHVRRSKPEFADEQPKYAFSRGQTISLAPITSVGRNSI</sequence>
<dbReference type="InterPro" id="IPR011333">
    <property type="entry name" value="SKP1/BTB/POZ_sf"/>
</dbReference>
<feature type="region of interest" description="Disordered" evidence="1">
    <location>
        <begin position="226"/>
        <end position="250"/>
    </location>
</feature>
<dbReference type="Proteomes" id="UP000256601">
    <property type="component" value="Unassembled WGS sequence"/>
</dbReference>
<feature type="compositionally biased region" description="Pro residues" evidence="1">
    <location>
        <begin position="230"/>
        <end position="240"/>
    </location>
</feature>